<organism evidence="2 3">
    <name type="scientific">Streptomonospora algeriensis</name>
    <dbReference type="NCBI Taxonomy" id="995084"/>
    <lineage>
        <taxon>Bacteria</taxon>
        <taxon>Bacillati</taxon>
        <taxon>Actinomycetota</taxon>
        <taxon>Actinomycetes</taxon>
        <taxon>Streptosporangiales</taxon>
        <taxon>Nocardiopsidaceae</taxon>
        <taxon>Streptomonospora</taxon>
    </lineage>
</organism>
<comment type="caution">
    <text evidence="2">The sequence shown here is derived from an EMBL/GenBank/DDBJ whole genome shotgun (WGS) entry which is preliminary data.</text>
</comment>
<sequence length="136" mass="14644">MTTAPDSRDGLYAELLELEHRGWRSLCEGTGADFYGSLMTEDGVMVLAHGQVFDRAAVIASLNDAPTWDGYEIDEVRLVPVGPGDAALVYRARAHRGSAESAFAALMSSVYTRRDGAWRLALYQQTPVPPPASGSA</sequence>
<evidence type="ECO:0000259" key="1">
    <source>
        <dbReference type="Pfam" id="PF14534"/>
    </source>
</evidence>
<dbReference type="EMBL" id="JBHTHR010001154">
    <property type="protein sequence ID" value="MFD0803834.1"/>
    <property type="molecule type" value="Genomic_DNA"/>
</dbReference>
<dbReference type="InterPro" id="IPR032710">
    <property type="entry name" value="NTF2-like_dom_sf"/>
</dbReference>
<dbReference type="Gene3D" id="3.10.450.50">
    <property type="match status" value="1"/>
</dbReference>
<name>A0ABW3BN96_9ACTN</name>
<proteinExistence type="predicted"/>
<dbReference type="Proteomes" id="UP001596956">
    <property type="component" value="Unassembled WGS sequence"/>
</dbReference>
<accession>A0ABW3BN96</accession>
<dbReference type="InterPro" id="IPR027843">
    <property type="entry name" value="DUF4440"/>
</dbReference>
<dbReference type="SUPFAM" id="SSF54427">
    <property type="entry name" value="NTF2-like"/>
    <property type="match status" value="1"/>
</dbReference>
<dbReference type="Pfam" id="PF14534">
    <property type="entry name" value="DUF4440"/>
    <property type="match status" value="1"/>
</dbReference>
<reference evidence="3" key="1">
    <citation type="journal article" date="2019" name="Int. J. Syst. Evol. Microbiol.">
        <title>The Global Catalogue of Microorganisms (GCM) 10K type strain sequencing project: providing services to taxonomists for standard genome sequencing and annotation.</title>
        <authorList>
            <consortium name="The Broad Institute Genomics Platform"/>
            <consortium name="The Broad Institute Genome Sequencing Center for Infectious Disease"/>
            <person name="Wu L."/>
            <person name="Ma J."/>
        </authorList>
    </citation>
    <scope>NUCLEOTIDE SEQUENCE [LARGE SCALE GENOMIC DNA]</scope>
    <source>
        <strain evidence="3">CCUG 63369</strain>
    </source>
</reference>
<gene>
    <name evidence="2" type="ORF">ACFQZU_21290</name>
</gene>
<feature type="domain" description="DUF4440" evidence="1">
    <location>
        <begin position="15"/>
        <end position="120"/>
    </location>
</feature>
<keyword evidence="3" id="KW-1185">Reference proteome</keyword>
<evidence type="ECO:0000313" key="3">
    <source>
        <dbReference type="Proteomes" id="UP001596956"/>
    </source>
</evidence>
<protein>
    <submittedName>
        <fullName evidence="2">DUF4440 domain-containing protein</fullName>
    </submittedName>
</protein>
<evidence type="ECO:0000313" key="2">
    <source>
        <dbReference type="EMBL" id="MFD0803834.1"/>
    </source>
</evidence>